<keyword evidence="13 14" id="KW-0464">Manganese</keyword>
<evidence type="ECO:0000256" key="4">
    <source>
        <dbReference type="ARBA" id="ARBA00004496"/>
    </source>
</evidence>
<keyword evidence="10 14" id="KW-0479">Metal-binding</keyword>
<feature type="domain" description="RNase H type-2" evidence="17">
    <location>
        <begin position="9"/>
        <end position="198"/>
    </location>
</feature>
<proteinExistence type="inferred from homology"/>
<evidence type="ECO:0000256" key="15">
    <source>
        <dbReference type="PROSITE-ProRule" id="PRU01319"/>
    </source>
</evidence>
<evidence type="ECO:0000256" key="13">
    <source>
        <dbReference type="ARBA" id="ARBA00023211"/>
    </source>
</evidence>
<comment type="cofactor">
    <cofactor evidence="14 15">
        <name>Mn(2+)</name>
        <dbReference type="ChEBI" id="CHEBI:29035"/>
    </cofactor>
    <cofactor evidence="14 15">
        <name>Mg(2+)</name>
        <dbReference type="ChEBI" id="CHEBI:18420"/>
    </cofactor>
    <text evidence="14 15">Manganese or magnesium. Binds 1 divalent metal ion per monomer in the absence of substrate. May bind a second metal ion after substrate binding.</text>
</comment>
<feature type="binding site" evidence="14 15">
    <location>
        <position position="16"/>
    </location>
    <ligand>
        <name>a divalent metal cation</name>
        <dbReference type="ChEBI" id="CHEBI:60240"/>
    </ligand>
</feature>
<dbReference type="Proteomes" id="UP000009049">
    <property type="component" value="Chromosome"/>
</dbReference>
<comment type="catalytic activity">
    <reaction evidence="1 14 15 16">
        <text>Endonucleolytic cleavage to 5'-phosphomonoester.</text>
        <dbReference type="EC" id="3.1.26.4"/>
    </reaction>
</comment>
<evidence type="ECO:0000256" key="11">
    <source>
        <dbReference type="ARBA" id="ARBA00022759"/>
    </source>
</evidence>
<comment type="similarity">
    <text evidence="5 14 16">Belongs to the RNase HII family.</text>
</comment>
<organism evidence="18 19">
    <name type="scientific">Robiginitalea biformata (strain ATCC BAA-864 / DSM 15991 / KCTC 12146 / HTCC2501)</name>
    <dbReference type="NCBI Taxonomy" id="313596"/>
    <lineage>
        <taxon>Bacteria</taxon>
        <taxon>Pseudomonadati</taxon>
        <taxon>Bacteroidota</taxon>
        <taxon>Flavobacteriia</taxon>
        <taxon>Flavobacteriales</taxon>
        <taxon>Flavobacteriaceae</taxon>
        <taxon>Robiginitalea</taxon>
    </lineage>
</organism>
<dbReference type="GO" id="GO:0004523">
    <property type="term" value="F:RNA-DNA hybrid ribonuclease activity"/>
    <property type="evidence" value="ECO:0007669"/>
    <property type="project" value="UniProtKB-UniRule"/>
</dbReference>
<comment type="cofactor">
    <cofactor evidence="2">
        <name>Mg(2+)</name>
        <dbReference type="ChEBI" id="CHEBI:18420"/>
    </cofactor>
</comment>
<keyword evidence="12 14" id="KW-0378">Hydrolase</keyword>
<evidence type="ECO:0000256" key="1">
    <source>
        <dbReference type="ARBA" id="ARBA00000077"/>
    </source>
</evidence>
<evidence type="ECO:0000259" key="17">
    <source>
        <dbReference type="PROSITE" id="PS51975"/>
    </source>
</evidence>
<dbReference type="GO" id="GO:0006298">
    <property type="term" value="P:mismatch repair"/>
    <property type="evidence" value="ECO:0007669"/>
    <property type="project" value="TreeGrafter"/>
</dbReference>
<dbReference type="InterPro" id="IPR024567">
    <property type="entry name" value="RNase_HII/HIII_dom"/>
</dbReference>
<evidence type="ECO:0000256" key="10">
    <source>
        <dbReference type="ARBA" id="ARBA00022723"/>
    </source>
</evidence>
<name>A4CJI2_ROBBH</name>
<comment type="subcellular location">
    <subcellularLocation>
        <location evidence="4 14">Cytoplasm</location>
    </subcellularLocation>
</comment>
<keyword evidence="8 14" id="KW-0963">Cytoplasm</keyword>
<dbReference type="EC" id="3.1.26.4" evidence="6 14"/>
<dbReference type="InterPro" id="IPR036397">
    <property type="entry name" value="RNaseH_sf"/>
</dbReference>
<evidence type="ECO:0000256" key="5">
    <source>
        <dbReference type="ARBA" id="ARBA00007383"/>
    </source>
</evidence>
<dbReference type="RefSeq" id="WP_015753846.1">
    <property type="nucleotide sequence ID" value="NC_013222.1"/>
</dbReference>
<evidence type="ECO:0000256" key="8">
    <source>
        <dbReference type="ARBA" id="ARBA00022490"/>
    </source>
</evidence>
<comment type="function">
    <text evidence="3 14 16">Endonuclease that specifically degrades the RNA of RNA-DNA hybrids.</text>
</comment>
<evidence type="ECO:0000256" key="7">
    <source>
        <dbReference type="ARBA" id="ARBA00019179"/>
    </source>
</evidence>
<dbReference type="GO" id="GO:0030145">
    <property type="term" value="F:manganese ion binding"/>
    <property type="evidence" value="ECO:0007669"/>
    <property type="project" value="UniProtKB-UniRule"/>
</dbReference>
<evidence type="ECO:0000256" key="2">
    <source>
        <dbReference type="ARBA" id="ARBA00001946"/>
    </source>
</evidence>
<evidence type="ECO:0000256" key="16">
    <source>
        <dbReference type="RuleBase" id="RU003515"/>
    </source>
</evidence>
<dbReference type="HAMAP" id="MF_00052_B">
    <property type="entry name" value="RNase_HII_B"/>
    <property type="match status" value="1"/>
</dbReference>
<dbReference type="Gene3D" id="3.30.420.10">
    <property type="entry name" value="Ribonuclease H-like superfamily/Ribonuclease H"/>
    <property type="match status" value="1"/>
</dbReference>
<gene>
    <name evidence="14" type="primary">rnhB</name>
    <name evidence="18" type="ordered locus">RB2501_09310</name>
</gene>
<dbReference type="CDD" id="cd07182">
    <property type="entry name" value="RNase_HII_bacteria_HII_like"/>
    <property type="match status" value="1"/>
</dbReference>
<evidence type="ECO:0000313" key="19">
    <source>
        <dbReference type="Proteomes" id="UP000009049"/>
    </source>
</evidence>
<keyword evidence="19" id="KW-1185">Reference proteome</keyword>
<dbReference type="OrthoDB" id="9803420at2"/>
<dbReference type="InterPro" id="IPR001352">
    <property type="entry name" value="RNase_HII/HIII"/>
</dbReference>
<protein>
    <recommendedName>
        <fullName evidence="7 14">Ribonuclease HII</fullName>
        <shortName evidence="14">RNase HII</shortName>
        <ecNumber evidence="6 14">3.1.26.4</ecNumber>
    </recommendedName>
</protein>
<dbReference type="PROSITE" id="PS51975">
    <property type="entry name" value="RNASE_H_2"/>
    <property type="match status" value="1"/>
</dbReference>
<dbReference type="SUPFAM" id="SSF53098">
    <property type="entry name" value="Ribonuclease H-like"/>
    <property type="match status" value="1"/>
</dbReference>
<dbReference type="PANTHER" id="PTHR10954">
    <property type="entry name" value="RIBONUCLEASE H2 SUBUNIT A"/>
    <property type="match status" value="1"/>
</dbReference>
<evidence type="ECO:0000256" key="3">
    <source>
        <dbReference type="ARBA" id="ARBA00004065"/>
    </source>
</evidence>
<dbReference type="HOGENOM" id="CLU_036532_3_1_10"/>
<dbReference type="AlphaFoldDB" id="A4CJI2"/>
<dbReference type="KEGG" id="rbi:RB2501_09310"/>
<dbReference type="GO" id="GO:0003723">
    <property type="term" value="F:RNA binding"/>
    <property type="evidence" value="ECO:0007669"/>
    <property type="project" value="UniProtKB-UniRule"/>
</dbReference>
<keyword evidence="9 14" id="KW-0540">Nuclease</keyword>
<dbReference type="STRING" id="313596.RB2501_09310"/>
<dbReference type="Pfam" id="PF01351">
    <property type="entry name" value="RNase_HII"/>
    <property type="match status" value="1"/>
</dbReference>
<evidence type="ECO:0000256" key="12">
    <source>
        <dbReference type="ARBA" id="ARBA00022801"/>
    </source>
</evidence>
<dbReference type="EMBL" id="CP001712">
    <property type="protein sequence ID" value="EAR17090.1"/>
    <property type="molecule type" value="Genomic_DNA"/>
</dbReference>
<keyword evidence="11 14" id="KW-0255">Endonuclease</keyword>
<dbReference type="InterPro" id="IPR012337">
    <property type="entry name" value="RNaseH-like_sf"/>
</dbReference>
<dbReference type="GO" id="GO:0043137">
    <property type="term" value="P:DNA replication, removal of RNA primer"/>
    <property type="evidence" value="ECO:0007669"/>
    <property type="project" value="TreeGrafter"/>
</dbReference>
<dbReference type="eggNOG" id="COG0164">
    <property type="taxonomic scope" value="Bacteria"/>
</dbReference>
<dbReference type="GO" id="GO:0032299">
    <property type="term" value="C:ribonuclease H2 complex"/>
    <property type="evidence" value="ECO:0007669"/>
    <property type="project" value="TreeGrafter"/>
</dbReference>
<sequence length="198" mass="22279">MLEAYYSCALEAGTDEAGRGCLAGPVTAAAVILPERFEDPLLNDSKKLSADQRERLAPKILREALATGVAHIPPATIDEINILQASLQAMHRALDQLGMRPEAIAVDGNRFLPYEGIPYQCLVRGDGRYLNIAAASVLAKTARDARMRELHREYPQYGWDRNKGYPTQEHREALRKHGPSPYHRQSFRLLPEQLKFRF</sequence>
<dbReference type="GO" id="GO:0005737">
    <property type="term" value="C:cytoplasm"/>
    <property type="evidence" value="ECO:0007669"/>
    <property type="project" value="UniProtKB-SubCell"/>
</dbReference>
<feature type="binding site" evidence="14 15">
    <location>
        <position position="15"/>
    </location>
    <ligand>
        <name>a divalent metal cation</name>
        <dbReference type="ChEBI" id="CHEBI:60240"/>
    </ligand>
</feature>
<dbReference type="NCBIfam" id="NF000595">
    <property type="entry name" value="PRK00015.1-3"/>
    <property type="match status" value="1"/>
</dbReference>
<dbReference type="PANTHER" id="PTHR10954:SF18">
    <property type="entry name" value="RIBONUCLEASE HII"/>
    <property type="match status" value="1"/>
</dbReference>
<evidence type="ECO:0000256" key="9">
    <source>
        <dbReference type="ARBA" id="ARBA00022722"/>
    </source>
</evidence>
<feature type="binding site" evidence="14 15">
    <location>
        <position position="107"/>
    </location>
    <ligand>
        <name>a divalent metal cation</name>
        <dbReference type="ChEBI" id="CHEBI:60240"/>
    </ligand>
</feature>
<dbReference type="InterPro" id="IPR022898">
    <property type="entry name" value="RNase_HII"/>
</dbReference>
<accession>A4CJI2</accession>
<reference evidence="18 19" key="1">
    <citation type="journal article" date="2009" name="J. Bacteriol.">
        <title>Complete genome sequence of Robiginitalea biformata HTCC2501.</title>
        <authorList>
            <person name="Oh H.M."/>
            <person name="Giovannoni S.J."/>
            <person name="Lee K."/>
            <person name="Ferriera S."/>
            <person name="Johnson J."/>
            <person name="Cho J.C."/>
        </authorList>
    </citation>
    <scope>NUCLEOTIDE SEQUENCE [LARGE SCALE GENOMIC DNA]</scope>
    <source>
        <strain evidence="19">ATCC BAA-864 / HTCC2501 / KCTC 12146</strain>
    </source>
</reference>
<evidence type="ECO:0000313" key="18">
    <source>
        <dbReference type="EMBL" id="EAR17090.1"/>
    </source>
</evidence>
<evidence type="ECO:0000256" key="14">
    <source>
        <dbReference type="HAMAP-Rule" id="MF_00052"/>
    </source>
</evidence>
<evidence type="ECO:0000256" key="6">
    <source>
        <dbReference type="ARBA" id="ARBA00012180"/>
    </source>
</evidence>